<keyword evidence="2" id="KW-1185">Reference proteome</keyword>
<evidence type="ECO:0000313" key="1">
    <source>
        <dbReference type="EMBL" id="KAK4367864.1"/>
    </source>
</evidence>
<dbReference type="PANTHER" id="PTHR34061">
    <property type="entry name" value="PROTEIN, PUTATIVE-RELATED"/>
    <property type="match status" value="1"/>
</dbReference>
<dbReference type="Proteomes" id="UP001291623">
    <property type="component" value="Unassembled WGS sequence"/>
</dbReference>
<dbReference type="AlphaFoldDB" id="A0AAE1SE59"/>
<dbReference type="PANTHER" id="PTHR34061:SF14">
    <property type="match status" value="1"/>
</dbReference>
<reference evidence="1" key="1">
    <citation type="submission" date="2023-12" db="EMBL/GenBank/DDBJ databases">
        <title>Genome assembly of Anisodus tanguticus.</title>
        <authorList>
            <person name="Wang Y.-J."/>
        </authorList>
    </citation>
    <scope>NUCLEOTIDE SEQUENCE</scope>
    <source>
        <strain evidence="1">KB-2021</strain>
        <tissue evidence="1">Leaf</tissue>
    </source>
</reference>
<organism evidence="1 2">
    <name type="scientific">Anisodus tanguticus</name>
    <dbReference type="NCBI Taxonomy" id="243964"/>
    <lineage>
        <taxon>Eukaryota</taxon>
        <taxon>Viridiplantae</taxon>
        <taxon>Streptophyta</taxon>
        <taxon>Embryophyta</taxon>
        <taxon>Tracheophyta</taxon>
        <taxon>Spermatophyta</taxon>
        <taxon>Magnoliopsida</taxon>
        <taxon>eudicotyledons</taxon>
        <taxon>Gunneridae</taxon>
        <taxon>Pentapetalae</taxon>
        <taxon>asterids</taxon>
        <taxon>lamiids</taxon>
        <taxon>Solanales</taxon>
        <taxon>Solanaceae</taxon>
        <taxon>Solanoideae</taxon>
        <taxon>Hyoscyameae</taxon>
        <taxon>Anisodus</taxon>
    </lineage>
</organism>
<dbReference type="EMBL" id="JAVYJV010000006">
    <property type="protein sequence ID" value="KAK4367864.1"/>
    <property type="molecule type" value="Genomic_DNA"/>
</dbReference>
<protein>
    <submittedName>
        <fullName evidence="1">Uncharacterized protein</fullName>
    </submittedName>
</protein>
<accession>A0AAE1SE59</accession>
<proteinExistence type="predicted"/>
<comment type="caution">
    <text evidence="1">The sequence shown here is derived from an EMBL/GenBank/DDBJ whole genome shotgun (WGS) entry which is preliminary data.</text>
</comment>
<name>A0AAE1SE59_9SOLA</name>
<gene>
    <name evidence="1" type="ORF">RND71_011656</name>
</gene>
<evidence type="ECO:0000313" key="2">
    <source>
        <dbReference type="Proteomes" id="UP001291623"/>
    </source>
</evidence>
<sequence length="110" mass="12031">MKKAERAPTCGVDLRWCQKSSMVAPTETSITSCGRTVVSKRVDGMVTRLISGIAAAFFVSLKRCSCVYVDTKHDSEDAGESCTLMITEIDVGQLQNIANPLFAEEEEHKT</sequence>